<keyword evidence="1" id="KW-1133">Transmembrane helix</keyword>
<keyword evidence="3" id="KW-1185">Reference proteome</keyword>
<gene>
    <name evidence="2" type="ORF">J2S74_000914</name>
</gene>
<reference evidence="2 3" key="1">
    <citation type="submission" date="2023-07" db="EMBL/GenBank/DDBJ databases">
        <title>Genomic Encyclopedia of Type Strains, Phase IV (KMG-IV): sequencing the most valuable type-strain genomes for metagenomic binning, comparative biology and taxonomic classification.</title>
        <authorList>
            <person name="Goeker M."/>
        </authorList>
    </citation>
    <scope>NUCLEOTIDE SEQUENCE [LARGE SCALE GENOMIC DNA]</scope>
    <source>
        <strain evidence="2 3">DSM 9768</strain>
    </source>
</reference>
<evidence type="ECO:0000313" key="2">
    <source>
        <dbReference type="EMBL" id="MDQ0253542.1"/>
    </source>
</evidence>
<proteinExistence type="predicted"/>
<dbReference type="RefSeq" id="WP_307322353.1">
    <property type="nucleotide sequence ID" value="NZ_JAUSUG010000003.1"/>
</dbReference>
<organism evidence="2 3">
    <name type="scientific">Evansella vedderi</name>
    <dbReference type="NCBI Taxonomy" id="38282"/>
    <lineage>
        <taxon>Bacteria</taxon>
        <taxon>Bacillati</taxon>
        <taxon>Bacillota</taxon>
        <taxon>Bacilli</taxon>
        <taxon>Bacillales</taxon>
        <taxon>Bacillaceae</taxon>
        <taxon>Evansella</taxon>
    </lineage>
</organism>
<feature type="transmembrane region" description="Helical" evidence="1">
    <location>
        <begin position="32"/>
        <end position="54"/>
    </location>
</feature>
<comment type="caution">
    <text evidence="2">The sequence shown here is derived from an EMBL/GenBank/DDBJ whole genome shotgun (WGS) entry which is preliminary data.</text>
</comment>
<protein>
    <submittedName>
        <fullName evidence="2">Uncharacterized protein</fullName>
    </submittedName>
</protein>
<accession>A0ABT9ZS11</accession>
<sequence length="62" mass="6962">MKDKLLLVIVLTCILGSVLVSSLEFLSYTFKAIFYAISMTVLLIIGNVVLFKYFRRGNEGSI</sequence>
<evidence type="ECO:0000256" key="1">
    <source>
        <dbReference type="SAM" id="Phobius"/>
    </source>
</evidence>
<evidence type="ECO:0000313" key="3">
    <source>
        <dbReference type="Proteomes" id="UP001230005"/>
    </source>
</evidence>
<keyword evidence="1" id="KW-0812">Transmembrane</keyword>
<keyword evidence="1" id="KW-0472">Membrane</keyword>
<name>A0ABT9ZS11_9BACI</name>
<dbReference type="EMBL" id="JAUSUG010000003">
    <property type="protein sequence ID" value="MDQ0253542.1"/>
    <property type="molecule type" value="Genomic_DNA"/>
</dbReference>
<dbReference type="Proteomes" id="UP001230005">
    <property type="component" value="Unassembled WGS sequence"/>
</dbReference>